<keyword evidence="1" id="KW-0547">Nucleotide-binding</keyword>
<name>A0A5A7T665_CUCMM</name>
<dbReference type="AlphaFoldDB" id="A0A5A7T665"/>
<keyword evidence="1" id="KW-0347">Helicase</keyword>
<dbReference type="Proteomes" id="UP000321393">
    <property type="component" value="Unassembled WGS sequence"/>
</dbReference>
<dbReference type="OrthoDB" id="1926317at2759"/>
<evidence type="ECO:0000313" key="2">
    <source>
        <dbReference type="Proteomes" id="UP000321393"/>
    </source>
</evidence>
<dbReference type="STRING" id="1194695.A0A5A7T665"/>
<dbReference type="GO" id="GO:0004386">
    <property type="term" value="F:helicase activity"/>
    <property type="evidence" value="ECO:0007669"/>
    <property type="project" value="UniProtKB-KW"/>
</dbReference>
<protein>
    <submittedName>
        <fullName evidence="1">ATP-dependent DNA helicase Q-like 4A isoform X1</fullName>
    </submittedName>
</protein>
<sequence length="222" mass="25204">MDGSVSFATNQKNICSSFLEDEDDEIIENIDVDLIVEQYQSQSACILQPSVSKLPPITPIIEKDNVARQGNLIIEMSSIHCYQLMLQIELCLEASSHLQELKDRIVSISNDLLDNVNNLSPVQIDKLRQERTDAKLNTSYVHQDLEPRRIEPWNSMCSSYVDERFGMSSGPVEREPYIPKVIDVNYTEAPCFDMSWCNIGDISTCVSYSRSDHAFNTGKFNL</sequence>
<gene>
    <name evidence="1" type="ORF">E6C27_scaffold84G00630</name>
</gene>
<dbReference type="EMBL" id="SSTE01018486">
    <property type="protein sequence ID" value="KAA0038982.1"/>
    <property type="molecule type" value="Genomic_DNA"/>
</dbReference>
<organism evidence="1 2">
    <name type="scientific">Cucumis melo var. makuwa</name>
    <name type="common">Oriental melon</name>
    <dbReference type="NCBI Taxonomy" id="1194695"/>
    <lineage>
        <taxon>Eukaryota</taxon>
        <taxon>Viridiplantae</taxon>
        <taxon>Streptophyta</taxon>
        <taxon>Embryophyta</taxon>
        <taxon>Tracheophyta</taxon>
        <taxon>Spermatophyta</taxon>
        <taxon>Magnoliopsida</taxon>
        <taxon>eudicotyledons</taxon>
        <taxon>Gunneridae</taxon>
        <taxon>Pentapetalae</taxon>
        <taxon>rosids</taxon>
        <taxon>fabids</taxon>
        <taxon>Cucurbitales</taxon>
        <taxon>Cucurbitaceae</taxon>
        <taxon>Benincaseae</taxon>
        <taxon>Cucumis</taxon>
    </lineage>
</organism>
<accession>A0A5A7T665</accession>
<proteinExistence type="predicted"/>
<comment type="caution">
    <text evidence="1">The sequence shown here is derived from an EMBL/GenBank/DDBJ whole genome shotgun (WGS) entry which is preliminary data.</text>
</comment>
<keyword evidence="1" id="KW-0378">Hydrolase</keyword>
<reference evidence="1 2" key="1">
    <citation type="submission" date="2019-08" db="EMBL/GenBank/DDBJ databases">
        <title>Draft genome sequences of two oriental melons (Cucumis melo L. var makuwa).</title>
        <authorList>
            <person name="Kwon S.-Y."/>
        </authorList>
    </citation>
    <scope>NUCLEOTIDE SEQUENCE [LARGE SCALE GENOMIC DNA]</scope>
    <source>
        <strain evidence="2">cv. SW 3</strain>
        <tissue evidence="1">Leaf</tissue>
    </source>
</reference>
<keyword evidence="1" id="KW-0067">ATP-binding</keyword>
<evidence type="ECO:0000313" key="1">
    <source>
        <dbReference type="EMBL" id="KAA0038982.1"/>
    </source>
</evidence>